<evidence type="ECO:0000313" key="2">
    <source>
        <dbReference type="Proteomes" id="UP001152795"/>
    </source>
</evidence>
<comment type="caution">
    <text evidence="1">The sequence shown here is derived from an EMBL/GenBank/DDBJ whole genome shotgun (WGS) entry which is preliminary data.</text>
</comment>
<sequence length="50" mass="5558">DTICRKVGSVPKPLYLRSPISSGRFSISNSPGSKCIYRVLQLISQHQILL</sequence>
<organism evidence="1 2">
    <name type="scientific">Paramuricea clavata</name>
    <name type="common">Red gorgonian</name>
    <name type="synonym">Violescent sea-whip</name>
    <dbReference type="NCBI Taxonomy" id="317549"/>
    <lineage>
        <taxon>Eukaryota</taxon>
        <taxon>Metazoa</taxon>
        <taxon>Cnidaria</taxon>
        <taxon>Anthozoa</taxon>
        <taxon>Octocorallia</taxon>
        <taxon>Malacalcyonacea</taxon>
        <taxon>Plexauridae</taxon>
        <taxon>Paramuricea</taxon>
    </lineage>
</organism>
<keyword evidence="2" id="KW-1185">Reference proteome</keyword>
<dbReference type="Proteomes" id="UP001152795">
    <property type="component" value="Unassembled WGS sequence"/>
</dbReference>
<evidence type="ECO:0000313" key="1">
    <source>
        <dbReference type="EMBL" id="CAB3992013.1"/>
    </source>
</evidence>
<name>A0A6S7GKK7_PARCT</name>
<dbReference type="AlphaFoldDB" id="A0A6S7GKK7"/>
<gene>
    <name evidence="1" type="ORF">PACLA_8A000079</name>
</gene>
<proteinExistence type="predicted"/>
<feature type="non-terminal residue" evidence="1">
    <location>
        <position position="50"/>
    </location>
</feature>
<reference evidence="1" key="1">
    <citation type="submission" date="2020-04" db="EMBL/GenBank/DDBJ databases">
        <authorList>
            <person name="Alioto T."/>
            <person name="Alioto T."/>
            <person name="Gomez Garrido J."/>
        </authorList>
    </citation>
    <scope>NUCLEOTIDE SEQUENCE</scope>
    <source>
        <strain evidence="1">A484AB</strain>
    </source>
</reference>
<feature type="non-terminal residue" evidence="1">
    <location>
        <position position="1"/>
    </location>
</feature>
<protein>
    <submittedName>
        <fullName evidence="1">Uncharacterized protein</fullName>
    </submittedName>
</protein>
<dbReference type="EMBL" id="CACRXK020001961">
    <property type="protein sequence ID" value="CAB3992013.1"/>
    <property type="molecule type" value="Genomic_DNA"/>
</dbReference>
<accession>A0A6S7GKK7</accession>